<keyword evidence="1" id="KW-0812">Transmembrane</keyword>
<evidence type="ECO:0000313" key="3">
    <source>
        <dbReference type="Proteomes" id="UP000094412"/>
    </source>
</evidence>
<accession>A0A1C2EEQ3</accession>
<keyword evidence="3" id="KW-1185">Reference proteome</keyword>
<comment type="caution">
    <text evidence="2">The sequence shown here is derived from an EMBL/GenBank/DDBJ whole genome shotgun (WGS) entry which is preliminary data.</text>
</comment>
<dbReference type="STRING" id="1566387.QV13_00250"/>
<dbReference type="Pfam" id="PF11843">
    <property type="entry name" value="DUF3363"/>
    <property type="match status" value="1"/>
</dbReference>
<sequence>MPSAVAWLASGHFAMMGGWLGFQFVPWQPVLEKQIGTHFSGVMCKAGGIEWTLGRQRGLGL</sequence>
<reference evidence="2 3" key="1">
    <citation type="submission" date="2016-08" db="EMBL/GenBank/DDBJ databases">
        <title>Whole genome sequence of Mesorhizobium sp. strain UASWS1009 isolated from industrial sewage.</title>
        <authorList>
            <person name="Crovadore J."/>
            <person name="Calmin G."/>
            <person name="Chablais R."/>
            <person name="Cochard B."/>
            <person name="Lefort F."/>
        </authorList>
    </citation>
    <scope>NUCLEOTIDE SEQUENCE [LARGE SCALE GENOMIC DNA]</scope>
    <source>
        <strain evidence="2 3">UASWS1009</strain>
    </source>
</reference>
<name>A0A1C2EEQ3_9HYPH</name>
<evidence type="ECO:0000256" key="1">
    <source>
        <dbReference type="SAM" id="Phobius"/>
    </source>
</evidence>
<dbReference type="AlphaFoldDB" id="A0A1C2EEQ3"/>
<keyword evidence="1" id="KW-1133">Transmembrane helix</keyword>
<evidence type="ECO:0000313" key="2">
    <source>
        <dbReference type="EMBL" id="OCX25578.1"/>
    </source>
</evidence>
<proteinExistence type="predicted"/>
<dbReference type="RefSeq" id="WP_024925882.1">
    <property type="nucleotide sequence ID" value="NZ_MDEO01000015.1"/>
</dbReference>
<dbReference type="OrthoDB" id="9809969at2"/>
<dbReference type="EMBL" id="MDEO01000015">
    <property type="protein sequence ID" value="OCX25578.1"/>
    <property type="molecule type" value="Genomic_DNA"/>
</dbReference>
<organism evidence="2 3">
    <name type="scientific">Mesorhizobium hungaricum</name>
    <dbReference type="NCBI Taxonomy" id="1566387"/>
    <lineage>
        <taxon>Bacteria</taxon>
        <taxon>Pseudomonadati</taxon>
        <taxon>Pseudomonadota</taxon>
        <taxon>Alphaproteobacteria</taxon>
        <taxon>Hyphomicrobiales</taxon>
        <taxon>Phyllobacteriaceae</taxon>
        <taxon>Mesorhizobium</taxon>
    </lineage>
</organism>
<gene>
    <name evidence="2" type="ORF">QV13_00250</name>
</gene>
<keyword evidence="1" id="KW-0472">Membrane</keyword>
<protein>
    <submittedName>
        <fullName evidence="2">Uncharacterized protein</fullName>
    </submittedName>
</protein>
<dbReference type="InterPro" id="IPR021795">
    <property type="entry name" value="DUF3363"/>
</dbReference>
<feature type="transmembrane region" description="Helical" evidence="1">
    <location>
        <begin position="6"/>
        <end position="25"/>
    </location>
</feature>
<dbReference type="Proteomes" id="UP000094412">
    <property type="component" value="Unassembled WGS sequence"/>
</dbReference>